<evidence type="ECO:0000256" key="1">
    <source>
        <dbReference type="SAM" id="MobiDB-lite"/>
    </source>
</evidence>
<feature type="region of interest" description="Disordered" evidence="1">
    <location>
        <begin position="178"/>
        <end position="210"/>
    </location>
</feature>
<gene>
    <name evidence="2" type="ORF">AXG93_4601s1150</name>
</gene>
<proteinExistence type="predicted"/>
<name>A0A176W1E1_MARPO</name>
<evidence type="ECO:0000313" key="3">
    <source>
        <dbReference type="Proteomes" id="UP000077202"/>
    </source>
</evidence>
<organism evidence="2 3">
    <name type="scientific">Marchantia polymorpha subsp. ruderalis</name>
    <dbReference type="NCBI Taxonomy" id="1480154"/>
    <lineage>
        <taxon>Eukaryota</taxon>
        <taxon>Viridiplantae</taxon>
        <taxon>Streptophyta</taxon>
        <taxon>Embryophyta</taxon>
        <taxon>Marchantiophyta</taxon>
        <taxon>Marchantiopsida</taxon>
        <taxon>Marchantiidae</taxon>
        <taxon>Marchantiales</taxon>
        <taxon>Marchantiaceae</taxon>
        <taxon>Marchantia</taxon>
    </lineage>
</organism>
<feature type="region of interest" description="Disordered" evidence="1">
    <location>
        <begin position="291"/>
        <end position="311"/>
    </location>
</feature>
<sequence length="311" mass="34116">MKDFLTRVTYQSLSLKSFIRSQLNELGKRSRLFLQGSCDLGKSSDGISTMESTDRFILQVELECESSGFARSTAACTYSTSAADKRFSPRLVTTYRAHPKSHEDMDANKLSIWIGCAPAPASVVTVFAHGRCEGGVRPPQEKRLGSERARGTSAVMRCEDTAEKAQKHKSTFAPSVTCQAQAGRKEGCSQQGRRKEGSRQQEEEAGQASPGNKAKLLLLLAPKKMMEPCAQILLVLLPLPPPLRARSFSYALSARLNAEGRDPEEQQQQRHQSKDRTLLVLLLLFQNLPIPSASSAPPSPFTLASAPPREL</sequence>
<comment type="caution">
    <text evidence="2">The sequence shown here is derived from an EMBL/GenBank/DDBJ whole genome shotgun (WGS) entry which is preliminary data.</text>
</comment>
<protein>
    <submittedName>
        <fullName evidence="2">Uncharacterized protein</fullName>
    </submittedName>
</protein>
<feature type="compositionally biased region" description="Basic and acidic residues" evidence="1">
    <location>
        <begin position="183"/>
        <end position="202"/>
    </location>
</feature>
<accession>A0A176W1E1</accession>
<reference evidence="2" key="1">
    <citation type="submission" date="2016-03" db="EMBL/GenBank/DDBJ databases">
        <title>Mechanisms controlling the formation of the plant cell surface in tip-growing cells are functionally conserved among land plants.</title>
        <authorList>
            <person name="Honkanen S."/>
            <person name="Jones V.A."/>
            <person name="Morieri G."/>
            <person name="Champion C."/>
            <person name="Hetherington A.J."/>
            <person name="Kelly S."/>
            <person name="Saint-Marcoux D."/>
            <person name="Proust H."/>
            <person name="Prescott H."/>
            <person name="Dolan L."/>
        </authorList>
    </citation>
    <scope>NUCLEOTIDE SEQUENCE [LARGE SCALE GENOMIC DNA]</scope>
    <source>
        <tissue evidence="2">Whole gametophyte</tissue>
    </source>
</reference>
<evidence type="ECO:0000313" key="2">
    <source>
        <dbReference type="EMBL" id="OAE26016.1"/>
    </source>
</evidence>
<keyword evidence="3" id="KW-1185">Reference proteome</keyword>
<dbReference type="Proteomes" id="UP000077202">
    <property type="component" value="Unassembled WGS sequence"/>
</dbReference>
<dbReference type="AlphaFoldDB" id="A0A176W1E1"/>
<dbReference type="EMBL" id="LVLJ01002264">
    <property type="protein sequence ID" value="OAE26016.1"/>
    <property type="molecule type" value="Genomic_DNA"/>
</dbReference>